<evidence type="ECO:0000256" key="11">
    <source>
        <dbReference type="ARBA" id="ARBA00031050"/>
    </source>
</evidence>
<keyword evidence="10" id="KW-0496">Mitochondrion</keyword>
<evidence type="ECO:0000256" key="5">
    <source>
        <dbReference type="ARBA" id="ARBA00012277"/>
    </source>
</evidence>
<evidence type="ECO:0000313" key="15">
    <source>
        <dbReference type="Proteomes" id="UP001177003"/>
    </source>
</evidence>
<dbReference type="InterPro" id="IPR029061">
    <property type="entry name" value="THDP-binding"/>
</dbReference>
<gene>
    <name evidence="14" type="ORF">LSALG_LOCUS9440</name>
</gene>
<dbReference type="CDD" id="cd02000">
    <property type="entry name" value="TPP_E1_PDC_ADC_BCADC"/>
    <property type="match status" value="1"/>
</dbReference>
<evidence type="ECO:0000256" key="2">
    <source>
        <dbReference type="ARBA" id="ARBA00004305"/>
    </source>
</evidence>
<dbReference type="Gene3D" id="3.40.50.970">
    <property type="match status" value="1"/>
</dbReference>
<evidence type="ECO:0000256" key="8">
    <source>
        <dbReference type="ARBA" id="ARBA00022958"/>
    </source>
</evidence>
<evidence type="ECO:0000313" key="14">
    <source>
        <dbReference type="EMBL" id="CAI9269047.1"/>
    </source>
</evidence>
<dbReference type="FunFam" id="3.40.50.970:FF:000015">
    <property type="entry name" value="2-oxoisovalerate dehydrogenase subunit alpha"/>
    <property type="match status" value="1"/>
</dbReference>
<feature type="domain" description="Dehydrogenase E1 component" evidence="13">
    <location>
        <begin position="163"/>
        <end position="456"/>
    </location>
</feature>
<comment type="subunit">
    <text evidence="4">Heterotetramer of alpha and beta chains.</text>
</comment>
<dbReference type="SUPFAM" id="SSF52518">
    <property type="entry name" value="Thiamin diphosphate-binding fold (THDP-binding)"/>
    <property type="match status" value="1"/>
</dbReference>
<keyword evidence="6" id="KW-0479">Metal-binding</keyword>
<dbReference type="EMBL" id="OX465077">
    <property type="protein sequence ID" value="CAI9269047.1"/>
    <property type="molecule type" value="Genomic_DNA"/>
</dbReference>
<evidence type="ECO:0000256" key="1">
    <source>
        <dbReference type="ARBA" id="ARBA00001964"/>
    </source>
</evidence>
<accession>A0AA35VT68</accession>
<dbReference type="GO" id="GO:0009083">
    <property type="term" value="P:branched-chain amino acid catabolic process"/>
    <property type="evidence" value="ECO:0007669"/>
    <property type="project" value="UniProtKB-ARBA"/>
</dbReference>
<dbReference type="EC" id="1.2.4.4" evidence="5"/>
<dbReference type="PANTHER" id="PTHR43380:SF11">
    <property type="entry name" value="2-OXOISOVALERATE DEHYDROGENASE SUBUNIT ALPHA 2, MITOCHONDRIAL"/>
    <property type="match status" value="1"/>
</dbReference>
<comment type="similarity">
    <text evidence="3">Belongs to the BCKDHA family.</text>
</comment>
<comment type="catalytic activity">
    <reaction evidence="12">
        <text>N(6)-[(R)-lipoyl]-L-lysyl-[protein] + 3-methyl-2-oxobutanoate + H(+) = N(6)-[(R)-S(8)-2-methylpropanoyldihydrolipoyl]-L-lysyl-[protein] + CO2</text>
        <dbReference type="Rhea" id="RHEA:13457"/>
        <dbReference type="Rhea" id="RHEA-COMP:10474"/>
        <dbReference type="Rhea" id="RHEA-COMP:10497"/>
        <dbReference type="ChEBI" id="CHEBI:11851"/>
        <dbReference type="ChEBI" id="CHEBI:15378"/>
        <dbReference type="ChEBI" id="CHEBI:16526"/>
        <dbReference type="ChEBI" id="CHEBI:83099"/>
        <dbReference type="ChEBI" id="CHEBI:83142"/>
        <dbReference type="EC" id="1.2.4.4"/>
    </reaction>
</comment>
<proteinExistence type="inferred from homology"/>
<dbReference type="AlphaFoldDB" id="A0AA35VT68"/>
<comment type="subcellular location">
    <subcellularLocation>
        <location evidence="2">Mitochondrion matrix</location>
    </subcellularLocation>
</comment>
<evidence type="ECO:0000256" key="4">
    <source>
        <dbReference type="ARBA" id="ARBA00011516"/>
    </source>
</evidence>
<keyword evidence="15" id="KW-1185">Reference proteome</keyword>
<dbReference type="Proteomes" id="UP001177003">
    <property type="component" value="Chromosome 1"/>
</dbReference>
<evidence type="ECO:0000256" key="9">
    <source>
        <dbReference type="ARBA" id="ARBA00023002"/>
    </source>
</evidence>
<dbReference type="GO" id="GO:0046872">
    <property type="term" value="F:metal ion binding"/>
    <property type="evidence" value="ECO:0007669"/>
    <property type="project" value="UniProtKB-KW"/>
</dbReference>
<evidence type="ECO:0000256" key="12">
    <source>
        <dbReference type="ARBA" id="ARBA00052792"/>
    </source>
</evidence>
<evidence type="ECO:0000256" key="7">
    <source>
        <dbReference type="ARBA" id="ARBA00022946"/>
    </source>
</evidence>
<evidence type="ECO:0000256" key="6">
    <source>
        <dbReference type="ARBA" id="ARBA00022723"/>
    </source>
</evidence>
<dbReference type="PANTHER" id="PTHR43380">
    <property type="entry name" value="2-OXOISOVALERATE DEHYDROGENASE SUBUNIT ALPHA, MITOCHONDRIAL"/>
    <property type="match status" value="1"/>
</dbReference>
<comment type="cofactor">
    <cofactor evidence="1">
        <name>thiamine diphosphate</name>
        <dbReference type="ChEBI" id="CHEBI:58937"/>
    </cofactor>
</comment>
<organism evidence="14 15">
    <name type="scientific">Lactuca saligna</name>
    <name type="common">Willowleaf lettuce</name>
    <dbReference type="NCBI Taxonomy" id="75948"/>
    <lineage>
        <taxon>Eukaryota</taxon>
        <taxon>Viridiplantae</taxon>
        <taxon>Streptophyta</taxon>
        <taxon>Embryophyta</taxon>
        <taxon>Tracheophyta</taxon>
        <taxon>Spermatophyta</taxon>
        <taxon>Magnoliopsida</taxon>
        <taxon>eudicotyledons</taxon>
        <taxon>Gunneridae</taxon>
        <taxon>Pentapetalae</taxon>
        <taxon>asterids</taxon>
        <taxon>campanulids</taxon>
        <taxon>Asterales</taxon>
        <taxon>Asteraceae</taxon>
        <taxon>Cichorioideae</taxon>
        <taxon>Cichorieae</taxon>
        <taxon>Lactucinae</taxon>
        <taxon>Lactuca</taxon>
    </lineage>
</organism>
<keyword evidence="7" id="KW-0809">Transit peptide</keyword>
<name>A0AA35VT68_LACSI</name>
<evidence type="ECO:0000259" key="13">
    <source>
        <dbReference type="Pfam" id="PF00676"/>
    </source>
</evidence>
<reference evidence="14" key="1">
    <citation type="submission" date="2023-04" db="EMBL/GenBank/DDBJ databases">
        <authorList>
            <person name="Vijverberg K."/>
            <person name="Xiong W."/>
            <person name="Schranz E."/>
        </authorList>
    </citation>
    <scope>NUCLEOTIDE SEQUENCE</scope>
</reference>
<evidence type="ECO:0000256" key="3">
    <source>
        <dbReference type="ARBA" id="ARBA00008646"/>
    </source>
</evidence>
<evidence type="ECO:0000256" key="10">
    <source>
        <dbReference type="ARBA" id="ARBA00023128"/>
    </source>
</evidence>
<dbReference type="GO" id="GO:0003863">
    <property type="term" value="F:branched-chain 2-oxo acid dehydrogenase activity"/>
    <property type="evidence" value="ECO:0007669"/>
    <property type="project" value="UniProtKB-EC"/>
</dbReference>
<dbReference type="Pfam" id="PF00676">
    <property type="entry name" value="E1_dh"/>
    <property type="match status" value="1"/>
</dbReference>
<dbReference type="InterPro" id="IPR050771">
    <property type="entry name" value="Alpha-ketoacid_DH_E1_comp"/>
</dbReference>
<keyword evidence="8" id="KW-0630">Potassium</keyword>
<dbReference type="GO" id="GO:0005759">
    <property type="term" value="C:mitochondrial matrix"/>
    <property type="evidence" value="ECO:0007669"/>
    <property type="project" value="UniProtKB-SubCell"/>
</dbReference>
<keyword evidence="9" id="KW-0560">Oxidoreductase</keyword>
<protein>
    <recommendedName>
        <fullName evidence="5">3-methyl-2-oxobutanoate dehydrogenase (2-methylpropanoyl-transferring)</fullName>
        <ecNumber evidence="5">1.2.4.4</ecNumber>
    </recommendedName>
    <alternativeName>
        <fullName evidence="11">Branched-chain alpha-keto acid dehydrogenase E1 component alpha chain</fullName>
    </alternativeName>
</protein>
<sequence>MASYFSKSKTFITHNLKSKRFLMLGLINRTISSSIGSSQFAPRLLHTISPPSLPARNYASSSRINSSIVLTRCFASVAGGRGAHTATSVSNDADQFSNEAHSREHLDFPGGKVKFTPKLTFTSKTVEERAHCYRVLNENGHIIPNSDSVQISKELAVKMYADMATLQVMDTIFYEAQRQGRISFYLTTIGEEAINIASAAALNINDFVFPQYREAGVLLWRGFTLQEFANQLFGNKYDYGKGRQMPIHYGSKKLNYITVASTVGPQIPHAVGAAYSLKMEKKDACTVTYFGDGGTSTADFHAGLNFAAVMEAPVIFFCRNNGWAISTPITEQFRSDGIVVRGKAYGVPSIRVDGNDALAVYSAVHKARKMAIEEQTPVLIEAMTYRAGHHSTSDDSTKYRSVEEIEWWRGDQNPVKRFRKWIENEGWWNDEAESQHRSNIRKQLSQAIQAAEKVVKPPLGDLFSDVYDVIPKNLIDQEAFGNYATYTRELENFLPPPIFFASDPLYHRQPTNNYCHPPPASDDGCLYIVFFLSKPTE</sequence>
<dbReference type="InterPro" id="IPR001017">
    <property type="entry name" value="DH_E1"/>
</dbReference>